<feature type="transmembrane region" description="Helical" evidence="2">
    <location>
        <begin position="53"/>
        <end position="74"/>
    </location>
</feature>
<feature type="region of interest" description="Disordered" evidence="1">
    <location>
        <begin position="368"/>
        <end position="392"/>
    </location>
</feature>
<dbReference type="InterPro" id="IPR013320">
    <property type="entry name" value="ConA-like_dom_sf"/>
</dbReference>
<keyword evidence="4" id="KW-1185">Reference proteome</keyword>
<keyword evidence="2" id="KW-1133">Transmembrane helix</keyword>
<dbReference type="Gene3D" id="2.60.120.200">
    <property type="match status" value="1"/>
</dbReference>
<feature type="compositionally biased region" description="Low complexity" evidence="1">
    <location>
        <begin position="375"/>
        <end position="390"/>
    </location>
</feature>
<feature type="region of interest" description="Disordered" evidence="1">
    <location>
        <begin position="1"/>
        <end position="20"/>
    </location>
</feature>
<accession>A0A9W7B6B7</accession>
<evidence type="ECO:0000313" key="4">
    <source>
        <dbReference type="Proteomes" id="UP001165160"/>
    </source>
</evidence>
<sequence length="1964" mass="216282">MGIEMKEKYTRGPNGGATRRADAAFRSDRYTDRRSLLSAKTSRMEKEKKRKRIACCTVILFILIVLIGVCFLIIKTAVVVPSDTSEFVLNDVRVGTDGEGLCGYSVPVAVEGELPRSVSVPGFVKLYSKDPKISLTDVSSGEVLLTSTSLSVGFTSSSTYKVTSLFDFEEENIDLLASVISKHMKGDDYSLSLKVEVQFDAYALFAKLSTFNINTEKIITNLPQPSTGDDDDVSEKMSDAEKYFNNYRDSLTIVLSDISLTKRSETSVLFKPTIDIGFPTKVPVTMELPEITFDAKNKDGVPLAQISLSPIHTGFTKGEGQVTLEAYADPSTDLDLFWDTSEVSFRGNGDSSCMIQVIMNQLEVVFSSIQEEDSSSPSPSPSDSPTTPTPASKLERINIKSLNTIGSQAYDLFKGGDLSLQTIVDFTLPMHARTGFKDVFPKKEAFTVTIEDEETLMMQPSNGEAHIALTSIVGKYSEEGNYVTLHVDSHSVLDPVNGMMDFGGSKLDFVTVDQRFEIFLKKFWNSSNHTDVTGNTDTTHLGDMVTDLLLGIEAIRDELIISSTISGVKTLYDESILTLPKILTGDLFFEDKPFGSITQRVDEIAEGTISFNDTQVMADAIGAYLDKGCYIQMIGENVNMNLTFQPSFQDDWDTKITSKRRLSSPSSPSWKPGTQENSTYSFDFPPFNASSETYLKSLSIVDFFSPQSARLENEQFDLGIYSNAVVDLASLLDPTSLFADSIFTNFTVNVTIPKLDIHLYTDAGLSSDVQNSAASLFTEEVKWSSKDSGLHEVLTMITAKNRKNGLINTLLKLNNDEDVRLEFRGNTSPEVPKPASLNHFLGDLTGMLGVVVTFQREGVQRRRTEAAERALQFNPKALEFLHGYGKSDEDVEDESSDRKLSADDVYTGKEQLGLKSSLISKDDLLSLENTLFIWPHLYQLPFDVFVGESRMNLKSGPNETANVLIPPFNLTKGGGGVIDCVVNVTHFDALKDAIALLWDETRVVPPTYHVAGKYKPLVGDEREVTLDILKPVWEQSFDDVMQKYEDVTRRLSTDNIEEIVKIDIFGGGELGEGATIPCVVPELCADSLIDFTKGASSLNVVVTILALDLPSWMMWGLDLPDFSLDMKCCTYTKLSTVTLFGSSIDNSVKSSGQMAFNAKVDLVDPVTLYDSLKPIIDPNDDSGLEPIFRFHPSDDAGMLSYIFSGVETVINPKNYMRRRKLSASASTECEATPLTNEKNFFHPTKCQDSWRVTESSAESVKIEFDLIHPPVPVRVELDNLDIGVIYNWEKICQITTKEPKFAVGAAECVGSTCPPQTIVITLFNTPTFGKFHRRFVASGMEAIADPGAAPNPLDFQVVVDFDTPCKQKWNQPLQCSFVKEGVDRPVRQRISTSMTLFEESWGGARDGGYGRRRSLTSTTCDNPDYTNDPCCNECVNDYEKMFSDLHMDFSATIYQSLDFWSGFDVVFELEICNILNFDIFVGDIEVDVLFDDIDGYDGWFLSGAEAADEIELVSLTSDFTDFTNPDGWRIKAGNCSVSPQFTATIPSTSTTLINRLYDEAYMKGRLCLQTLGNFTIGLGAQGDEVFKWKQPIMTPTVNVLGALDNNINICSGPPSCKVDQEDIAEWDGAGTYAHGWGLTGGAEITSEGNLLLRADPDTGVDYPSAWWNGGSIDVADDWSVNFTIAEETTSGTGTSGVGFCFVLQNDPDGLDAKSFIDGGYGYDGITNSIAICFNVESSNSAHIFVNGDTSQEARDPVSNSAYSWSSILDLDAVPKVKIVVAYEAVSQKLLVKYPDDNNENEVLMEVKIDIIDTLGASKATVGFVAEEVGDFFTSLWGNSEFTVSDFKMKTASVELTKSLIEGSGRVRDLRSGTLYLDTRNSCGGPLRTGGRIEAADVELKSRQDGRSVESLTLTDLDDGRYKLDYVGCDEDNLSLFEWCSMYDGRYDLTVEGVSVGSVRFLTGD</sequence>
<dbReference type="SUPFAM" id="SSF49899">
    <property type="entry name" value="Concanavalin A-like lectins/glucanases"/>
    <property type="match status" value="1"/>
</dbReference>
<gene>
    <name evidence="3" type="ORF">TrVE_jg5111</name>
</gene>
<protein>
    <submittedName>
        <fullName evidence="3">Uncharacterized protein</fullName>
    </submittedName>
</protein>
<evidence type="ECO:0000256" key="1">
    <source>
        <dbReference type="SAM" id="MobiDB-lite"/>
    </source>
</evidence>
<reference evidence="4" key="1">
    <citation type="journal article" date="2023" name="Commun. Biol.">
        <title>Genome analysis of Parmales, the sister group of diatoms, reveals the evolutionary specialization of diatoms from phago-mixotrophs to photoautotrophs.</title>
        <authorList>
            <person name="Ban H."/>
            <person name="Sato S."/>
            <person name="Yoshikawa S."/>
            <person name="Yamada K."/>
            <person name="Nakamura Y."/>
            <person name="Ichinomiya M."/>
            <person name="Sato N."/>
            <person name="Blanc-Mathieu R."/>
            <person name="Endo H."/>
            <person name="Kuwata A."/>
            <person name="Ogata H."/>
        </authorList>
    </citation>
    <scope>NUCLEOTIDE SEQUENCE [LARGE SCALE GENOMIC DNA]</scope>
    <source>
        <strain evidence="4">NIES 3699</strain>
    </source>
</reference>
<organism evidence="3 4">
    <name type="scientific">Triparma verrucosa</name>
    <dbReference type="NCBI Taxonomy" id="1606542"/>
    <lineage>
        <taxon>Eukaryota</taxon>
        <taxon>Sar</taxon>
        <taxon>Stramenopiles</taxon>
        <taxon>Ochrophyta</taxon>
        <taxon>Bolidophyceae</taxon>
        <taxon>Parmales</taxon>
        <taxon>Triparmaceae</taxon>
        <taxon>Triparma</taxon>
    </lineage>
</organism>
<keyword evidence="2" id="KW-0812">Transmembrane</keyword>
<feature type="compositionally biased region" description="Basic and acidic residues" evidence="1">
    <location>
        <begin position="1"/>
        <end position="10"/>
    </location>
</feature>
<evidence type="ECO:0000313" key="3">
    <source>
        <dbReference type="EMBL" id="GMH84981.1"/>
    </source>
</evidence>
<dbReference type="Proteomes" id="UP001165160">
    <property type="component" value="Unassembled WGS sequence"/>
</dbReference>
<evidence type="ECO:0000256" key="2">
    <source>
        <dbReference type="SAM" id="Phobius"/>
    </source>
</evidence>
<comment type="caution">
    <text evidence="3">The sequence shown here is derived from an EMBL/GenBank/DDBJ whole genome shotgun (WGS) entry which is preliminary data.</text>
</comment>
<keyword evidence="2" id="KW-0472">Membrane</keyword>
<dbReference type="EMBL" id="BRXX01000044">
    <property type="protein sequence ID" value="GMH84981.1"/>
    <property type="molecule type" value="Genomic_DNA"/>
</dbReference>
<proteinExistence type="predicted"/>
<name>A0A9W7B6B7_9STRA</name>